<dbReference type="AlphaFoldDB" id="A0A380BQN9"/>
<name>A0A380BQN9_SPOPA</name>
<gene>
    <name evidence="2" type="primary">spoIIIAH</name>
    <name evidence="2" type="ORF">NCTC4822_01581</name>
</gene>
<evidence type="ECO:0000256" key="1">
    <source>
        <dbReference type="SAM" id="Phobius"/>
    </source>
</evidence>
<evidence type="ECO:0000313" key="2">
    <source>
        <dbReference type="EMBL" id="SUJ04751.1"/>
    </source>
</evidence>
<dbReference type="InterPro" id="IPR024232">
    <property type="entry name" value="SpoIIIAH"/>
</dbReference>
<proteinExistence type="predicted"/>
<reference evidence="2 3" key="1">
    <citation type="submission" date="2018-06" db="EMBL/GenBank/DDBJ databases">
        <authorList>
            <consortium name="Pathogen Informatics"/>
            <person name="Doyle S."/>
        </authorList>
    </citation>
    <scope>NUCLEOTIDE SEQUENCE [LARGE SCALE GENOMIC DNA]</scope>
    <source>
        <strain evidence="3">ATCC 11859 / DSM 33 / NCIB 8841 / NCTC 4822</strain>
    </source>
</reference>
<feature type="transmembrane region" description="Helical" evidence="1">
    <location>
        <begin position="7"/>
        <end position="25"/>
    </location>
</feature>
<dbReference type="OrthoDB" id="2939102at2"/>
<dbReference type="Pfam" id="PF12685">
    <property type="entry name" value="SpoIIIAH"/>
    <property type="match status" value="1"/>
</dbReference>
<dbReference type="Gene3D" id="1.10.287.4300">
    <property type="entry name" value="Stage III sporulation protein AH-like"/>
    <property type="match status" value="1"/>
</dbReference>
<organism evidence="2 3">
    <name type="scientific">Sporosarcina pasteurii</name>
    <name type="common">Bacillus pasteurii</name>
    <dbReference type="NCBI Taxonomy" id="1474"/>
    <lineage>
        <taxon>Bacteria</taxon>
        <taxon>Bacillati</taxon>
        <taxon>Bacillota</taxon>
        <taxon>Bacilli</taxon>
        <taxon>Bacillales</taxon>
        <taxon>Caryophanaceae</taxon>
        <taxon>Sporosarcina</taxon>
    </lineage>
</organism>
<evidence type="ECO:0000313" key="3">
    <source>
        <dbReference type="Proteomes" id="UP000254519"/>
    </source>
</evidence>
<sequence>MKTNKRTVWFLTLLSLVAVISIYYLNKKSPMPFDGITIFGDSDNPATITETTGNADKQPVFAESYLFETMRMEVRDERSQIQEQLTSKLNATEDSAEKNAVFDEMAQLVKQESAESLLEMQIIALGYADAFVRAEGNNVTVTVLSEDGHSNKQASEITHLVMSNWEDAKKVKVDFKGDS</sequence>
<accession>A0A380BQN9</accession>
<keyword evidence="3" id="KW-1185">Reference proteome</keyword>
<keyword evidence="1" id="KW-0472">Membrane</keyword>
<keyword evidence="1" id="KW-0812">Transmembrane</keyword>
<keyword evidence="1" id="KW-1133">Transmembrane helix</keyword>
<protein>
    <submittedName>
        <fullName evidence="2">Stage III sporulation protein AH</fullName>
    </submittedName>
</protein>
<dbReference type="EMBL" id="UGYZ01000002">
    <property type="protein sequence ID" value="SUJ04751.1"/>
    <property type="molecule type" value="Genomic_DNA"/>
</dbReference>
<dbReference type="InterPro" id="IPR038503">
    <property type="entry name" value="SpoIIIAH_sf"/>
</dbReference>
<dbReference type="RefSeq" id="WP_115361070.1">
    <property type="nucleotide sequence ID" value="NZ_CP038012.1"/>
</dbReference>
<dbReference type="Proteomes" id="UP000254519">
    <property type="component" value="Unassembled WGS sequence"/>
</dbReference>